<dbReference type="SUPFAM" id="SSF103473">
    <property type="entry name" value="MFS general substrate transporter"/>
    <property type="match status" value="1"/>
</dbReference>
<dbReference type="OrthoDB" id="6415790at2759"/>
<evidence type="ECO:0000256" key="4">
    <source>
        <dbReference type="ARBA" id="ARBA00022692"/>
    </source>
</evidence>
<dbReference type="Gene3D" id="1.20.1250.20">
    <property type="entry name" value="MFS general substrate transporter like domains"/>
    <property type="match status" value="1"/>
</dbReference>
<feature type="transmembrane region" description="Helical" evidence="9">
    <location>
        <begin position="218"/>
        <end position="238"/>
    </location>
</feature>
<dbReference type="PANTHER" id="PTHR12778:SF10">
    <property type="entry name" value="MAJOR FACILITATOR SUPERFAMILY DOMAIN-CONTAINING PROTEIN 3"/>
    <property type="match status" value="1"/>
</dbReference>
<dbReference type="GO" id="GO:0022857">
    <property type="term" value="F:transmembrane transporter activity"/>
    <property type="evidence" value="ECO:0007669"/>
    <property type="project" value="InterPro"/>
</dbReference>
<comment type="subcellular location">
    <subcellularLocation>
        <location evidence="1">Membrane</location>
        <topology evidence="1">Multi-pass membrane protein</topology>
    </subcellularLocation>
</comment>
<proteinExistence type="inferred from homology"/>
<accession>A0A8B8DPM9</accession>
<evidence type="ECO:0000256" key="9">
    <source>
        <dbReference type="SAM" id="Phobius"/>
    </source>
</evidence>
<protein>
    <recommendedName>
        <fullName evidence="7">Major facilitator superfamily domain-containing protein 3</fullName>
    </recommendedName>
</protein>
<evidence type="ECO:0000256" key="5">
    <source>
        <dbReference type="ARBA" id="ARBA00022989"/>
    </source>
</evidence>
<dbReference type="RefSeq" id="XP_022330176.1">
    <property type="nucleotide sequence ID" value="XM_022474468.1"/>
</dbReference>
<feature type="transmembrane region" description="Helical" evidence="9">
    <location>
        <begin position="324"/>
        <end position="351"/>
    </location>
</feature>
<feature type="transmembrane region" description="Helical" evidence="9">
    <location>
        <begin position="258"/>
        <end position="288"/>
    </location>
</feature>
<dbReference type="RefSeq" id="XP_022330177.1">
    <property type="nucleotide sequence ID" value="XM_022474469.1"/>
</dbReference>
<feature type="transmembrane region" description="Helical" evidence="9">
    <location>
        <begin position="157"/>
        <end position="179"/>
    </location>
</feature>
<dbReference type="InterPro" id="IPR004752">
    <property type="entry name" value="AmpG_permease/AT-1"/>
</dbReference>
<name>A0A8B8DPM9_CRAVI</name>
<dbReference type="GO" id="GO:0016020">
    <property type="term" value="C:membrane"/>
    <property type="evidence" value="ECO:0007669"/>
    <property type="project" value="UniProtKB-SubCell"/>
</dbReference>
<evidence type="ECO:0000313" key="11">
    <source>
        <dbReference type="RefSeq" id="XP_022330175.1"/>
    </source>
</evidence>
<comment type="similarity">
    <text evidence="2">Belongs to the major facilitator superfamily.</text>
</comment>
<dbReference type="RefSeq" id="XP_022330175.1">
    <property type="nucleotide sequence ID" value="XM_022474467.1"/>
</dbReference>
<evidence type="ECO:0000256" key="3">
    <source>
        <dbReference type="ARBA" id="ARBA00022448"/>
    </source>
</evidence>
<evidence type="ECO:0000256" key="8">
    <source>
        <dbReference type="SAM" id="MobiDB-lite"/>
    </source>
</evidence>
<dbReference type="Proteomes" id="UP000694844">
    <property type="component" value="Chromosome 4"/>
</dbReference>
<dbReference type="AlphaFoldDB" id="A0A8B8DPM9"/>
<evidence type="ECO:0000313" key="12">
    <source>
        <dbReference type="RefSeq" id="XP_022330176.1"/>
    </source>
</evidence>
<evidence type="ECO:0000313" key="10">
    <source>
        <dbReference type="Proteomes" id="UP000694844"/>
    </source>
</evidence>
<keyword evidence="3" id="KW-0813">Transport</keyword>
<feature type="transmembrane region" description="Helical" evidence="9">
    <location>
        <begin position="134"/>
        <end position="151"/>
    </location>
</feature>
<dbReference type="KEGG" id="cvn:111128697"/>
<feature type="transmembrane region" description="Helical" evidence="9">
    <location>
        <begin position="300"/>
        <end position="318"/>
    </location>
</feature>
<reference evidence="11 12" key="1">
    <citation type="submission" date="2025-04" db="UniProtKB">
        <authorList>
            <consortium name="RefSeq"/>
        </authorList>
    </citation>
    <scope>IDENTIFICATION</scope>
    <source>
        <tissue evidence="11 12">Whole sample</tissue>
    </source>
</reference>
<evidence type="ECO:0000256" key="6">
    <source>
        <dbReference type="ARBA" id="ARBA00023136"/>
    </source>
</evidence>
<dbReference type="CDD" id="cd17485">
    <property type="entry name" value="MFS_MFSD3"/>
    <property type="match status" value="1"/>
</dbReference>
<feature type="transmembrane region" description="Helical" evidence="9">
    <location>
        <begin position="69"/>
        <end position="86"/>
    </location>
</feature>
<keyword evidence="5 9" id="KW-1133">Transmembrane helix</keyword>
<dbReference type="GeneID" id="111128697"/>
<keyword evidence="6 9" id="KW-0472">Membrane</keyword>
<evidence type="ECO:0000313" key="13">
    <source>
        <dbReference type="RefSeq" id="XP_022330177.1"/>
    </source>
</evidence>
<dbReference type="PANTHER" id="PTHR12778">
    <property type="entry name" value="SOLUTE CARRIER FAMILY 33 ACETYL-COA TRANSPORTER -RELATED"/>
    <property type="match status" value="1"/>
</dbReference>
<keyword evidence="4 9" id="KW-0812">Transmembrane</keyword>
<dbReference type="FunFam" id="1.20.1250.20:FF:000176">
    <property type="entry name" value="Major facilitator superfamily domain containing 3"/>
    <property type="match status" value="1"/>
</dbReference>
<evidence type="ECO:0000256" key="2">
    <source>
        <dbReference type="ARBA" id="ARBA00008335"/>
    </source>
</evidence>
<dbReference type="InterPro" id="IPR011701">
    <property type="entry name" value="MFS"/>
</dbReference>
<feature type="transmembrane region" description="Helical" evidence="9">
    <location>
        <begin position="390"/>
        <end position="411"/>
    </location>
</feature>
<feature type="region of interest" description="Disordered" evidence="8">
    <location>
        <begin position="184"/>
        <end position="206"/>
    </location>
</feature>
<evidence type="ECO:0000256" key="1">
    <source>
        <dbReference type="ARBA" id="ARBA00004141"/>
    </source>
</evidence>
<dbReference type="Pfam" id="PF07690">
    <property type="entry name" value="MFS_1"/>
    <property type="match status" value="1"/>
</dbReference>
<feature type="transmembrane region" description="Helical" evidence="9">
    <location>
        <begin position="92"/>
        <end position="113"/>
    </location>
</feature>
<dbReference type="InterPro" id="IPR036259">
    <property type="entry name" value="MFS_trans_sf"/>
</dbReference>
<feature type="compositionally biased region" description="Basic and acidic residues" evidence="8">
    <location>
        <begin position="184"/>
        <end position="194"/>
    </location>
</feature>
<gene>
    <name evidence="11 12 13" type="primary">LOC111128697</name>
</gene>
<organism evidence="10 13">
    <name type="scientific">Crassostrea virginica</name>
    <name type="common">Eastern oyster</name>
    <dbReference type="NCBI Taxonomy" id="6565"/>
    <lineage>
        <taxon>Eukaryota</taxon>
        <taxon>Metazoa</taxon>
        <taxon>Spiralia</taxon>
        <taxon>Lophotrochozoa</taxon>
        <taxon>Mollusca</taxon>
        <taxon>Bivalvia</taxon>
        <taxon>Autobranchia</taxon>
        <taxon>Pteriomorphia</taxon>
        <taxon>Ostreida</taxon>
        <taxon>Ostreoidea</taxon>
        <taxon>Ostreidae</taxon>
        <taxon>Crassostrea</taxon>
    </lineage>
</organism>
<feature type="transmembrane region" description="Helical" evidence="9">
    <location>
        <begin position="40"/>
        <end position="57"/>
    </location>
</feature>
<sequence>MFMNVIFLGCLYFIQGLPYGLQSRFLPVYFRSHGMSLTDISLFKLLLIPWMLKAFWAPFVDKYGTKKSWLCWSMVGLVFTCLAGACTPPQNIVPLAGVLFLFNLLTSTQDIAVDGIAIHVLSESELGYGNIAQVVGYKFGSICGGGVLTWISDYMEWASLLVSLSLVYVISLMNVAFIVPKTDRKDSEEEKSHEEDEDEEDGKEVPKRKQMKPWFLQHYIEIFQSPGTLWMAGFVLVYKLGEQGALNMLPMFLIDKGVHASTVGFWTGVVGQVLSIMGSILGGAAVSGSKLPAFILHKVCAFRLVPMLFTTIIIFSWVDSSQICFVLAIISMCLMLLVSGIVTTATFTLMMQCSKKAPVHVQASHYTTLATLEVVGKLVFSVALGSITEVIGYEYVYILFLVLTTLVIAYLKSCPKELIRDEIDIILKEKTE</sequence>
<evidence type="ECO:0000256" key="7">
    <source>
        <dbReference type="ARBA" id="ARBA00069953"/>
    </source>
</evidence>
<keyword evidence="10" id="KW-1185">Reference proteome</keyword>